<dbReference type="Pfam" id="PF07956">
    <property type="entry name" value="DUF1690"/>
    <property type="match status" value="1"/>
</dbReference>
<reference evidence="2 3" key="1">
    <citation type="journal article" date="2016" name="Mol. Biol. Evol.">
        <title>Comparative Genomics of Early-Diverging Mushroom-Forming Fungi Provides Insights into the Origins of Lignocellulose Decay Capabilities.</title>
        <authorList>
            <person name="Nagy L.G."/>
            <person name="Riley R."/>
            <person name="Tritt A."/>
            <person name="Adam C."/>
            <person name="Daum C."/>
            <person name="Floudas D."/>
            <person name="Sun H."/>
            <person name="Yadav J.S."/>
            <person name="Pangilinan J."/>
            <person name="Larsson K.H."/>
            <person name="Matsuura K."/>
            <person name="Barry K."/>
            <person name="Labutti K."/>
            <person name="Kuo R."/>
            <person name="Ohm R.A."/>
            <person name="Bhattacharya S.S."/>
            <person name="Shirouzu T."/>
            <person name="Yoshinaga Y."/>
            <person name="Martin F.M."/>
            <person name="Grigoriev I.V."/>
            <person name="Hibbett D.S."/>
        </authorList>
    </citation>
    <scope>NUCLEOTIDE SEQUENCE [LARGE SCALE GENOMIC DNA]</scope>
    <source>
        <strain evidence="2 3">HHB12733</strain>
    </source>
</reference>
<organism evidence="2 3">
    <name type="scientific">Calocera cornea HHB12733</name>
    <dbReference type="NCBI Taxonomy" id="1353952"/>
    <lineage>
        <taxon>Eukaryota</taxon>
        <taxon>Fungi</taxon>
        <taxon>Dikarya</taxon>
        <taxon>Basidiomycota</taxon>
        <taxon>Agaricomycotina</taxon>
        <taxon>Dacrymycetes</taxon>
        <taxon>Dacrymycetales</taxon>
        <taxon>Dacrymycetaceae</taxon>
        <taxon>Calocera</taxon>
    </lineage>
</organism>
<keyword evidence="3" id="KW-1185">Reference proteome</keyword>
<evidence type="ECO:0000256" key="1">
    <source>
        <dbReference type="SAM" id="MobiDB-lite"/>
    </source>
</evidence>
<evidence type="ECO:0000313" key="2">
    <source>
        <dbReference type="EMBL" id="KZT59022.1"/>
    </source>
</evidence>
<dbReference type="InterPro" id="IPR012471">
    <property type="entry name" value="DUF1690"/>
</dbReference>
<feature type="region of interest" description="Disordered" evidence="1">
    <location>
        <begin position="1"/>
        <end position="55"/>
    </location>
</feature>
<dbReference type="OrthoDB" id="5544375at2759"/>
<name>A0A165H9M9_9BASI</name>
<protein>
    <recommendedName>
        <fullName evidence="4">DUF1690-domain-containing protein</fullName>
    </recommendedName>
</protein>
<accession>A0A165H9M9</accession>
<feature type="compositionally biased region" description="Basic and acidic residues" evidence="1">
    <location>
        <begin position="43"/>
        <end position="54"/>
    </location>
</feature>
<evidence type="ECO:0008006" key="4">
    <source>
        <dbReference type="Google" id="ProtNLM"/>
    </source>
</evidence>
<dbReference type="AlphaFoldDB" id="A0A165H9M9"/>
<proteinExistence type="predicted"/>
<evidence type="ECO:0000313" key="3">
    <source>
        <dbReference type="Proteomes" id="UP000076842"/>
    </source>
</evidence>
<dbReference type="EMBL" id="KV423945">
    <property type="protein sequence ID" value="KZT59022.1"/>
    <property type="molecule type" value="Genomic_DNA"/>
</dbReference>
<gene>
    <name evidence="2" type="ORF">CALCODRAFT_467651</name>
</gene>
<feature type="region of interest" description="Disordered" evidence="1">
    <location>
        <begin position="83"/>
        <end position="104"/>
    </location>
</feature>
<dbReference type="InParanoid" id="A0A165H9M9"/>
<sequence>MGADQSKPSPEDEKVVYGDQSNVNFSADLLSHLSDTRSSPHPTPERQETLDAHIRSRISAELQRLQSEEEEVRAEIERTLEKENLDREAANAEEGTEVHSEILGRDMEELRKKVERFESGRAMRGEGREEVKGKQEAVVQCYKTNASRPLDCWQEVEAFKASVAKLEDQYIQSFR</sequence>
<dbReference type="Proteomes" id="UP000076842">
    <property type="component" value="Unassembled WGS sequence"/>
</dbReference>